<protein>
    <submittedName>
        <fullName evidence="2">Uncharacterized protein</fullName>
    </submittedName>
</protein>
<comment type="caution">
    <text evidence="2">The sequence shown here is derived from an EMBL/GenBank/DDBJ whole genome shotgun (WGS) entry which is preliminary data.</text>
</comment>
<dbReference type="Proteomes" id="UP001461498">
    <property type="component" value="Unassembled WGS sequence"/>
</dbReference>
<feature type="coiled-coil region" evidence="1">
    <location>
        <begin position="608"/>
        <end position="635"/>
    </location>
</feature>
<evidence type="ECO:0000313" key="3">
    <source>
        <dbReference type="Proteomes" id="UP001461498"/>
    </source>
</evidence>
<reference evidence="2 3" key="1">
    <citation type="submission" date="2022-12" db="EMBL/GenBank/DDBJ databases">
        <title>Chromosome-level genome assembly of true bugs.</title>
        <authorList>
            <person name="Ma L."/>
            <person name="Li H."/>
        </authorList>
    </citation>
    <scope>NUCLEOTIDE SEQUENCE [LARGE SCALE GENOMIC DNA]</scope>
    <source>
        <strain evidence="2">Lab_2022b</strain>
    </source>
</reference>
<name>A0AAW1DMD0_9HEMI</name>
<evidence type="ECO:0000313" key="2">
    <source>
        <dbReference type="EMBL" id="KAK9511457.1"/>
    </source>
</evidence>
<gene>
    <name evidence="2" type="ORF">O3M35_000109</name>
</gene>
<sequence length="1285" mass="151896">MPTFTNKKKMEFISFKSENEWTIKTLSTITYRHYSPEKELICPEKPKRLEVPEDKVDINLLETMETRWSINNEEANKFLAKTIRITTAKYKDTVSKLTARMTLALLQLQKEFDEKKERNVDNILKRQIAWNNEIEEWVHSVTESGRIIQFYILKYLPNYQQKLLKVGYLNLNDMNSLLNRFIFQVNQIIVGNQQRIAEVEFKLKLIFDTMIVRDIAQVYYRVLLESKQQVQKLEDSSVKKSEMRGSNQWRRILYDEFIEILRLLEERLPMFTKIPEMSIYITHIYKCIKQAFKYGRFEVGLIHNQIMKLDEEIKLGEADKSDMLIWTNLASLARSSLMLTRKIALQGIHLWNQTISRIELVKVLIKTTVDQQKTINIFNEEVSLNILLDKLRECPELKLINGIYQKIDNILKKYEKRIRYVNEDELKLIKTATKSSNVCANVFEANRQFLNEYYLDAENALIEEASTMFRLLKFNPETDKAIQKIIMHENSAKTWRTAFFDNLRIASIELKNIVSILFDDWANSLRIDAVEWNQRLLNCVRCRRKRILSDIVDVRAAELQEHDQRIKRHVAGFYNECADLIRLDGMKSNMLILNNEMEISMRELLAVNELNVRRINELIERIKRIKRENQGKKQYLIKRETENMERKFYWMTVANKHFLKSIRFFGENGNFAPKEAQILVMAVQRLESNIPAQKNLVYKNIKAVEEEYKIKPHIVLATIRKMQFKNAEITFKEFLVNELDEVCSAIKRECGYLISSLRQLEDWARKLSKWESQSIDDYFLRLQKFSTYLYIPIETKRLEIEIPEKKVKDRKVAVKSGSGSQDYVENLMEGTKFKPKSKKGLFLYNTKFLLHHSLQEIQKKAKSFFGKAKNMKKKKKNASNTAGSDSVKLYKKLMETLVTIFKGYNLQCELYWLESIFDFIGLMILIRRRFVTYATNCINTDTHWWKLKLNHIIKQYVKRTKFITNKELAERKALDNELKPWHGYPGKRYLLEKLAVRVTQHSRYNIKKLATRFKKYKIQLRNVLKQYTTSGAELFADLNGLKSKIRSRKLDKFFANFTTFVDRYMNAYYRSQVLIKPDDENQLLEPKIDYLLEPGGVNKLVHFPSSEVLVINEEGFSLNYDDKTKKSGEIRQSETPSIDSHLLGPVHITVKGIIIKTGLSPIFELVNKIVSALKNIYKYEINFKKDLVPPKGLTLQQLKNELKQNYDQELFSKRIDIDLDKEFNYQKKILKYQCSSNILNSMKNLEALIKQIEMWHTKWAFDIKAIKKLYELTPFYNNSNSLIAK</sequence>
<accession>A0AAW1DMD0</accession>
<keyword evidence="3" id="KW-1185">Reference proteome</keyword>
<keyword evidence="1" id="KW-0175">Coiled coil</keyword>
<evidence type="ECO:0000256" key="1">
    <source>
        <dbReference type="SAM" id="Coils"/>
    </source>
</evidence>
<dbReference type="EMBL" id="JAPXFL010000001">
    <property type="protein sequence ID" value="KAK9511457.1"/>
    <property type="molecule type" value="Genomic_DNA"/>
</dbReference>
<proteinExistence type="predicted"/>
<organism evidence="2 3">
    <name type="scientific">Rhynocoris fuscipes</name>
    <dbReference type="NCBI Taxonomy" id="488301"/>
    <lineage>
        <taxon>Eukaryota</taxon>
        <taxon>Metazoa</taxon>
        <taxon>Ecdysozoa</taxon>
        <taxon>Arthropoda</taxon>
        <taxon>Hexapoda</taxon>
        <taxon>Insecta</taxon>
        <taxon>Pterygota</taxon>
        <taxon>Neoptera</taxon>
        <taxon>Paraneoptera</taxon>
        <taxon>Hemiptera</taxon>
        <taxon>Heteroptera</taxon>
        <taxon>Panheteroptera</taxon>
        <taxon>Cimicomorpha</taxon>
        <taxon>Reduviidae</taxon>
        <taxon>Harpactorinae</taxon>
        <taxon>Harpactorini</taxon>
        <taxon>Rhynocoris</taxon>
    </lineage>
</organism>